<dbReference type="GO" id="GO:0008168">
    <property type="term" value="F:methyltransferase activity"/>
    <property type="evidence" value="ECO:0007669"/>
    <property type="project" value="UniProtKB-KW"/>
</dbReference>
<dbReference type="AlphaFoldDB" id="A0A3B0Z6S1"/>
<organism evidence="2">
    <name type="scientific">hydrothermal vent metagenome</name>
    <dbReference type="NCBI Taxonomy" id="652676"/>
    <lineage>
        <taxon>unclassified sequences</taxon>
        <taxon>metagenomes</taxon>
        <taxon>ecological metagenomes</taxon>
    </lineage>
</organism>
<reference evidence="2" key="1">
    <citation type="submission" date="2018-06" db="EMBL/GenBank/DDBJ databases">
        <authorList>
            <person name="Zhirakovskaya E."/>
        </authorList>
    </citation>
    <scope>NUCLEOTIDE SEQUENCE</scope>
</reference>
<dbReference type="EMBL" id="UOFL01000106">
    <property type="protein sequence ID" value="VAW76386.1"/>
    <property type="molecule type" value="Genomic_DNA"/>
</dbReference>
<dbReference type="Pfam" id="PF13489">
    <property type="entry name" value="Methyltransf_23"/>
    <property type="match status" value="1"/>
</dbReference>
<dbReference type="Gene3D" id="3.40.50.150">
    <property type="entry name" value="Vaccinia Virus protein VP39"/>
    <property type="match status" value="1"/>
</dbReference>
<keyword evidence="1 2" id="KW-0808">Transferase</keyword>
<dbReference type="PANTHER" id="PTHR43861">
    <property type="entry name" value="TRANS-ACONITATE 2-METHYLTRANSFERASE-RELATED"/>
    <property type="match status" value="1"/>
</dbReference>
<name>A0A3B0Z6S1_9ZZZZ</name>
<accession>A0A3B0Z6S1</accession>
<dbReference type="SUPFAM" id="SSF53335">
    <property type="entry name" value="S-adenosyl-L-methionine-dependent methyltransferases"/>
    <property type="match status" value="1"/>
</dbReference>
<dbReference type="PANTHER" id="PTHR43861:SF3">
    <property type="entry name" value="PUTATIVE (AFU_ORTHOLOGUE AFUA_2G14390)-RELATED"/>
    <property type="match status" value="1"/>
</dbReference>
<sequence>MTDIFEERSKDYDANDMIKLLSSAIGRCIIKNVELNGQMQVLDFGAGTGLISSQIAPYVKKITAVDISQSMLDKLIAKQEHTDKIQALCQDITIDPIGTKYDLIMSAMAMHHVEDIDNLLKRFSEHLKSGAKIALADLDKEDGSFHPKEMEDVYHEGFERRRLQSTLEKHGFKNVNFETAHTINGETRPYPIFLVLATKT</sequence>
<protein>
    <submittedName>
        <fullName evidence="2">Methyltransferase, putative</fullName>
    </submittedName>
</protein>
<proteinExistence type="predicted"/>
<dbReference type="GO" id="GO:0032259">
    <property type="term" value="P:methylation"/>
    <property type="evidence" value="ECO:0007669"/>
    <property type="project" value="UniProtKB-KW"/>
</dbReference>
<keyword evidence="2" id="KW-0489">Methyltransferase</keyword>
<gene>
    <name evidence="2" type="ORF">MNBD_GAMMA12-2615</name>
</gene>
<evidence type="ECO:0000256" key="1">
    <source>
        <dbReference type="ARBA" id="ARBA00022679"/>
    </source>
</evidence>
<dbReference type="CDD" id="cd02440">
    <property type="entry name" value="AdoMet_MTases"/>
    <property type="match status" value="1"/>
</dbReference>
<dbReference type="InterPro" id="IPR029063">
    <property type="entry name" value="SAM-dependent_MTases_sf"/>
</dbReference>
<evidence type="ECO:0000313" key="2">
    <source>
        <dbReference type="EMBL" id="VAW76386.1"/>
    </source>
</evidence>